<reference evidence="4 5" key="1">
    <citation type="submission" date="2013-07" db="EMBL/GenBank/DDBJ databases">
        <authorList>
            <person name="Stoco P.H."/>
            <person name="Wagner G."/>
            <person name="Gerber A."/>
            <person name="Zaha A."/>
            <person name="Thompson C."/>
            <person name="Bartholomeu D.C."/>
            <person name="Luckemeyer D.D."/>
            <person name="Bahia D."/>
            <person name="Loreto E."/>
            <person name="Prestes E.B."/>
            <person name="Lima F.M."/>
            <person name="Rodrigues-Luiz G."/>
            <person name="Vallejo G.A."/>
            <person name="Filho J.F."/>
            <person name="Monteiro K.M."/>
            <person name="Tyler K.M."/>
            <person name="de Almeida L.G."/>
            <person name="Ortiz M.F."/>
            <person name="Siervo M.A."/>
            <person name="de Moraes M.H."/>
            <person name="Cunha O.L."/>
            <person name="Mendonca-Neto R."/>
            <person name="Silva R."/>
            <person name="Teixeira S.M."/>
            <person name="Murta S.M."/>
            <person name="Sincero T.C."/>
            <person name="Mendes T.A."/>
            <person name="Urmenyi T.P."/>
            <person name="Silva V.G."/>
            <person name="da Rocha W.D."/>
            <person name="Andersson B."/>
            <person name="Romanha A.J."/>
            <person name="Steindel M."/>
            <person name="de Vasconcelos A.T."/>
            <person name="Grisard E.C."/>
        </authorList>
    </citation>
    <scope>NUCLEOTIDE SEQUENCE [LARGE SCALE GENOMIC DNA]</scope>
    <source>
        <strain evidence="4 5">SC58</strain>
    </source>
</reference>
<dbReference type="GO" id="GO:0008474">
    <property type="term" value="F:palmitoyl-(protein) hydrolase activity"/>
    <property type="evidence" value="ECO:0007669"/>
    <property type="project" value="TreeGrafter"/>
</dbReference>
<evidence type="ECO:0000259" key="3">
    <source>
        <dbReference type="Pfam" id="PF02230"/>
    </source>
</evidence>
<dbReference type="PANTHER" id="PTHR10655:SF17">
    <property type="entry name" value="LYSOPHOSPHOLIPASE-LIKE PROTEIN 1"/>
    <property type="match status" value="1"/>
</dbReference>
<proteinExistence type="inferred from homology"/>
<organism evidence="4 5">
    <name type="scientific">Trypanosoma rangeli SC58</name>
    <dbReference type="NCBI Taxonomy" id="429131"/>
    <lineage>
        <taxon>Eukaryota</taxon>
        <taxon>Discoba</taxon>
        <taxon>Euglenozoa</taxon>
        <taxon>Kinetoplastea</taxon>
        <taxon>Metakinetoplastina</taxon>
        <taxon>Trypanosomatida</taxon>
        <taxon>Trypanosomatidae</taxon>
        <taxon>Trypanosoma</taxon>
        <taxon>Herpetosoma</taxon>
    </lineage>
</organism>
<dbReference type="GO" id="GO:0052689">
    <property type="term" value="F:carboxylic ester hydrolase activity"/>
    <property type="evidence" value="ECO:0007669"/>
    <property type="project" value="TreeGrafter"/>
</dbReference>
<name>A0A061J3G4_TRYRA</name>
<dbReference type="SUPFAM" id="SSF53474">
    <property type="entry name" value="alpha/beta-Hydrolases"/>
    <property type="match status" value="1"/>
</dbReference>
<dbReference type="InterPro" id="IPR050565">
    <property type="entry name" value="LYPA1-2/EST-like"/>
</dbReference>
<evidence type="ECO:0000256" key="1">
    <source>
        <dbReference type="ARBA" id="ARBA00006499"/>
    </source>
</evidence>
<protein>
    <submittedName>
        <fullName evidence="4">Lysophospholipase</fullName>
    </submittedName>
</protein>
<dbReference type="Proteomes" id="UP000031737">
    <property type="component" value="Unassembled WGS sequence"/>
</dbReference>
<keyword evidence="5" id="KW-1185">Reference proteome</keyword>
<dbReference type="PANTHER" id="PTHR10655">
    <property type="entry name" value="LYSOPHOSPHOLIPASE-RELATED"/>
    <property type="match status" value="1"/>
</dbReference>
<dbReference type="EMBL" id="AUPL01002858">
    <property type="protein sequence ID" value="ESL09419.1"/>
    <property type="molecule type" value="Genomic_DNA"/>
</dbReference>
<comment type="caution">
    <text evidence="4">The sequence shown here is derived from an EMBL/GenBank/DDBJ whole genome shotgun (WGS) entry which is preliminary data.</text>
</comment>
<dbReference type="Gene3D" id="3.40.50.1820">
    <property type="entry name" value="alpha/beta hydrolase"/>
    <property type="match status" value="1"/>
</dbReference>
<dbReference type="VEuPathDB" id="TriTrypDB:TRSC58_02858"/>
<dbReference type="InterPro" id="IPR003140">
    <property type="entry name" value="PLipase/COase/thioEstase"/>
</dbReference>
<evidence type="ECO:0000313" key="4">
    <source>
        <dbReference type="EMBL" id="ESL09419.1"/>
    </source>
</evidence>
<dbReference type="Pfam" id="PF02230">
    <property type="entry name" value="Abhydrolase_2"/>
    <property type="match status" value="1"/>
</dbReference>
<comment type="similarity">
    <text evidence="1">Belongs to the AB hydrolase superfamily. AB hydrolase 2 family.</text>
</comment>
<dbReference type="GO" id="GO:0005737">
    <property type="term" value="C:cytoplasm"/>
    <property type="evidence" value="ECO:0007669"/>
    <property type="project" value="TreeGrafter"/>
</dbReference>
<sequence length="281" mass="30244">MIGNPIESLTIAQMKEELRMLYGVKDVSDVVELKDLQAKLLSTRNTQLITHGLRYGPLMQVGNQKNPTGVVTLSHGLGDSAQGWESVARELAGFLPHLLFLLPTAPVRPVTINGGMSMNAWYDIKDLGAALEKSRQDGETVMISADYLKSLAYTVTQRYRIPNNRVVYAGFSQGAAISLAAGITSRIAPAGVAVLSGYLAGGSAVMNRLCNKGVPILMCHGLQDDVVPFEAARMTKKELESAGVRSITLKSYSMAHSAHPDEIQDVMSFLKRVLPATTSAA</sequence>
<feature type="domain" description="Phospholipase/carboxylesterase/thioesterase" evidence="3">
    <location>
        <begin position="64"/>
        <end position="272"/>
    </location>
</feature>
<keyword evidence="2" id="KW-0378">Hydrolase</keyword>
<dbReference type="OrthoDB" id="2418081at2759"/>
<accession>A0A061J3G4</accession>
<dbReference type="AlphaFoldDB" id="A0A061J3G4"/>
<evidence type="ECO:0000313" key="5">
    <source>
        <dbReference type="Proteomes" id="UP000031737"/>
    </source>
</evidence>
<dbReference type="InterPro" id="IPR029058">
    <property type="entry name" value="AB_hydrolase_fold"/>
</dbReference>
<evidence type="ECO:0000256" key="2">
    <source>
        <dbReference type="ARBA" id="ARBA00022801"/>
    </source>
</evidence>
<gene>
    <name evidence="4" type="ORF">TRSC58_02858</name>
</gene>